<organism evidence="10 11">
    <name type="scientific">Sphaerochaeta pleomorpha (strain ATCC BAA-1885 / DSM 22778 / Grapes)</name>
    <dbReference type="NCBI Taxonomy" id="158190"/>
    <lineage>
        <taxon>Bacteria</taxon>
        <taxon>Pseudomonadati</taxon>
        <taxon>Spirochaetota</taxon>
        <taxon>Spirochaetia</taxon>
        <taxon>Spirochaetales</taxon>
        <taxon>Sphaerochaetaceae</taxon>
        <taxon>Sphaerochaeta</taxon>
    </lineage>
</organism>
<comment type="similarity">
    <text evidence="1 7 8">Belongs to the TRAFAC class TrmE-Era-EngA-EngB-Septin-like GTPase superfamily. TrmE GTPase family.</text>
</comment>
<dbReference type="Gene3D" id="3.40.50.300">
    <property type="entry name" value="P-loop containing nucleotide triphosphate hydrolases"/>
    <property type="match status" value="1"/>
</dbReference>
<comment type="cofactor">
    <cofactor evidence="7">
        <name>K(+)</name>
        <dbReference type="ChEBI" id="CHEBI:29103"/>
    </cofactor>
    <text evidence="7">Binds 1 potassium ion per subunit.</text>
</comment>
<feature type="binding site" evidence="7">
    <location>
        <position position="145"/>
    </location>
    <ligand>
        <name>(6S)-5-formyl-5,6,7,8-tetrahydrofolate</name>
        <dbReference type="ChEBI" id="CHEBI:57457"/>
    </ligand>
</feature>
<dbReference type="Gene3D" id="1.20.120.430">
    <property type="entry name" value="tRNA modification GTPase MnmE domain 2"/>
    <property type="match status" value="1"/>
</dbReference>
<dbReference type="STRING" id="158190.SpiGrapes_1182"/>
<evidence type="ECO:0000313" key="11">
    <source>
        <dbReference type="Proteomes" id="UP000005632"/>
    </source>
</evidence>
<keyword evidence="3 7" id="KW-0547">Nucleotide-binding</keyword>
<dbReference type="GO" id="GO:0005525">
    <property type="term" value="F:GTP binding"/>
    <property type="evidence" value="ECO:0007669"/>
    <property type="project" value="UniProtKB-UniRule"/>
</dbReference>
<dbReference type="CDD" id="cd14858">
    <property type="entry name" value="TrmE_N"/>
    <property type="match status" value="1"/>
</dbReference>
<dbReference type="PROSITE" id="PS51709">
    <property type="entry name" value="G_TRME"/>
    <property type="match status" value="1"/>
</dbReference>
<dbReference type="HAMAP" id="MF_00379">
    <property type="entry name" value="GTPase_MnmE"/>
    <property type="match status" value="1"/>
</dbReference>
<dbReference type="InterPro" id="IPR025867">
    <property type="entry name" value="MnmE_helical"/>
</dbReference>
<keyword evidence="5 7" id="KW-0630">Potassium</keyword>
<dbReference type="PANTHER" id="PTHR42714">
    <property type="entry name" value="TRNA MODIFICATION GTPASE GTPBP3"/>
    <property type="match status" value="1"/>
</dbReference>
<feature type="binding site" evidence="7">
    <location>
        <begin position="293"/>
        <end position="296"/>
    </location>
    <ligand>
        <name>GTP</name>
        <dbReference type="ChEBI" id="CHEBI:37565"/>
    </ligand>
</feature>
<dbReference type="InterPro" id="IPR006073">
    <property type="entry name" value="GTP-bd"/>
</dbReference>
<dbReference type="KEGG" id="sgp:SpiGrapes_1182"/>
<keyword evidence="6 7" id="KW-0342">GTP-binding</keyword>
<keyword evidence="7" id="KW-0378">Hydrolase</keyword>
<dbReference type="GO" id="GO:0046872">
    <property type="term" value="F:metal ion binding"/>
    <property type="evidence" value="ECO:0007669"/>
    <property type="project" value="UniProtKB-KW"/>
</dbReference>
<feature type="binding site" evidence="7">
    <location>
        <position position="106"/>
    </location>
    <ligand>
        <name>(6S)-5-formyl-5,6,7,8-tetrahydrofolate</name>
        <dbReference type="ChEBI" id="CHEBI:57457"/>
    </ligand>
</feature>
<accession>G8QSN8</accession>
<feature type="binding site" evidence="7">
    <location>
        <begin position="268"/>
        <end position="274"/>
    </location>
    <ligand>
        <name>GTP</name>
        <dbReference type="ChEBI" id="CHEBI:37565"/>
    </ligand>
</feature>
<evidence type="ECO:0000256" key="4">
    <source>
        <dbReference type="ARBA" id="ARBA00022842"/>
    </source>
</evidence>
<feature type="binding site" evidence="7">
    <location>
        <begin position="249"/>
        <end position="254"/>
    </location>
    <ligand>
        <name>GTP</name>
        <dbReference type="ChEBI" id="CHEBI:37565"/>
    </ligand>
</feature>
<comment type="caution">
    <text evidence="7">Lacks conserved residue(s) required for the propagation of feature annotation.</text>
</comment>
<gene>
    <name evidence="7" type="primary">mnmE</name>
    <name evidence="7" type="synonym">trmE</name>
    <name evidence="10" type="ordered locus">SpiGrapes_1182</name>
</gene>
<dbReference type="Gene3D" id="3.30.1360.120">
    <property type="entry name" value="Probable tRNA modification gtpase trme, domain 1"/>
    <property type="match status" value="1"/>
</dbReference>
<dbReference type="GO" id="GO:0030488">
    <property type="term" value="P:tRNA methylation"/>
    <property type="evidence" value="ECO:0007669"/>
    <property type="project" value="TreeGrafter"/>
</dbReference>
<dbReference type="InterPro" id="IPR004520">
    <property type="entry name" value="GTPase_MnmE"/>
</dbReference>
<feature type="binding site" evidence="7">
    <location>
        <position position="253"/>
    </location>
    <ligand>
        <name>Mg(2+)</name>
        <dbReference type="ChEBI" id="CHEBI:18420"/>
    </ligand>
</feature>
<evidence type="ECO:0000256" key="5">
    <source>
        <dbReference type="ARBA" id="ARBA00022958"/>
    </source>
</evidence>
<evidence type="ECO:0000259" key="9">
    <source>
        <dbReference type="PROSITE" id="PS51709"/>
    </source>
</evidence>
<dbReference type="Pfam" id="PF01926">
    <property type="entry name" value="MMR_HSR1"/>
    <property type="match status" value="1"/>
</dbReference>
<evidence type="ECO:0000256" key="3">
    <source>
        <dbReference type="ARBA" id="ARBA00022741"/>
    </source>
</evidence>
<protein>
    <recommendedName>
        <fullName evidence="7">tRNA modification GTPase MnmE</fullName>
        <ecNumber evidence="7">3.6.-.-</ecNumber>
    </recommendedName>
</protein>
<dbReference type="Pfam" id="PF12631">
    <property type="entry name" value="MnmE_helical"/>
    <property type="match status" value="1"/>
</dbReference>
<evidence type="ECO:0000256" key="7">
    <source>
        <dbReference type="HAMAP-Rule" id="MF_00379"/>
    </source>
</evidence>
<evidence type="ECO:0000313" key="10">
    <source>
        <dbReference type="EMBL" id="AEV28999.1"/>
    </source>
</evidence>
<evidence type="ECO:0000256" key="8">
    <source>
        <dbReference type="RuleBase" id="RU003313"/>
    </source>
</evidence>
<dbReference type="SUPFAM" id="SSF116878">
    <property type="entry name" value="TrmE connector domain"/>
    <property type="match status" value="1"/>
</dbReference>
<dbReference type="PANTHER" id="PTHR42714:SF2">
    <property type="entry name" value="TRNA MODIFICATION GTPASE GTPBP3, MITOCHONDRIAL"/>
    <property type="match status" value="1"/>
</dbReference>
<dbReference type="InterPro" id="IPR027417">
    <property type="entry name" value="P-loop_NTPase"/>
</dbReference>
<feature type="domain" description="TrmE-type G" evidence="9">
    <location>
        <begin position="239"/>
        <end position="380"/>
    </location>
</feature>
<dbReference type="EMBL" id="CP003155">
    <property type="protein sequence ID" value="AEV28999.1"/>
    <property type="molecule type" value="Genomic_DNA"/>
</dbReference>
<keyword evidence="11" id="KW-1185">Reference proteome</keyword>
<keyword evidence="4 7" id="KW-0460">Magnesium</keyword>
<feature type="binding site" evidence="7">
    <location>
        <position position="460"/>
    </location>
    <ligand>
        <name>(6S)-5-formyl-5,6,7,8-tetrahydrofolate</name>
        <dbReference type="ChEBI" id="CHEBI:57457"/>
    </ligand>
</feature>
<keyword evidence="7" id="KW-0479">Metal-binding</keyword>
<dbReference type="SUPFAM" id="SSF52540">
    <property type="entry name" value="P-loop containing nucleoside triphosphate hydrolases"/>
    <property type="match status" value="1"/>
</dbReference>
<dbReference type="EC" id="3.6.-.-" evidence="7"/>
<dbReference type="InterPro" id="IPR031168">
    <property type="entry name" value="G_TrmE"/>
</dbReference>
<proteinExistence type="inferred from homology"/>
<dbReference type="InterPro" id="IPR027368">
    <property type="entry name" value="MnmE_dom2"/>
</dbReference>
<feature type="binding site" evidence="7">
    <location>
        <position position="274"/>
    </location>
    <ligand>
        <name>Mg(2+)</name>
        <dbReference type="ChEBI" id="CHEBI:18420"/>
    </ligand>
</feature>
<dbReference type="InterPro" id="IPR005225">
    <property type="entry name" value="Small_GTP-bd"/>
</dbReference>
<dbReference type="NCBIfam" id="TIGR00450">
    <property type="entry name" value="mnmE_trmE_thdF"/>
    <property type="match status" value="1"/>
</dbReference>
<dbReference type="InterPro" id="IPR018948">
    <property type="entry name" value="GTP-bd_TrmE_N"/>
</dbReference>
<feature type="binding site" evidence="7">
    <location>
        <position position="43"/>
    </location>
    <ligand>
        <name>(6S)-5-formyl-5,6,7,8-tetrahydrofolate</name>
        <dbReference type="ChEBI" id="CHEBI:57457"/>
    </ligand>
</feature>
<comment type="subcellular location">
    <subcellularLocation>
        <location evidence="7">Cytoplasm</location>
    </subcellularLocation>
</comment>
<dbReference type="InterPro" id="IPR027266">
    <property type="entry name" value="TrmE/GcvT-like"/>
</dbReference>
<comment type="function">
    <text evidence="7">Exhibits a very high intrinsic GTPase hydrolysis rate. Involved in the addition of a carboxymethylaminomethyl (cmnm) group at the wobble position (U34) of certain tRNAs, forming tRNA-cmnm(5)s(2)U34.</text>
</comment>
<dbReference type="GO" id="GO:0005829">
    <property type="term" value="C:cytosol"/>
    <property type="evidence" value="ECO:0007669"/>
    <property type="project" value="TreeGrafter"/>
</dbReference>
<dbReference type="eggNOG" id="COG0486">
    <property type="taxonomic scope" value="Bacteria"/>
</dbReference>
<evidence type="ECO:0000256" key="2">
    <source>
        <dbReference type="ARBA" id="ARBA00022694"/>
    </source>
</evidence>
<dbReference type="GO" id="GO:0002098">
    <property type="term" value="P:tRNA wobble uridine modification"/>
    <property type="evidence" value="ECO:0007669"/>
    <property type="project" value="TreeGrafter"/>
</dbReference>
<evidence type="ECO:0000256" key="6">
    <source>
        <dbReference type="ARBA" id="ARBA00023134"/>
    </source>
</evidence>
<dbReference type="Proteomes" id="UP000005632">
    <property type="component" value="Chromosome"/>
</dbReference>
<dbReference type="GO" id="GO:0003924">
    <property type="term" value="F:GTPase activity"/>
    <property type="evidence" value="ECO:0007669"/>
    <property type="project" value="UniProtKB-UniRule"/>
</dbReference>
<dbReference type="CDD" id="cd04164">
    <property type="entry name" value="trmE"/>
    <property type="match status" value="1"/>
</dbReference>
<comment type="subunit">
    <text evidence="7">Homodimer. Heterotetramer of two MnmE and two MnmG subunits.</text>
</comment>
<keyword evidence="2 7" id="KW-0819">tRNA processing</keyword>
<reference evidence="10 11" key="1">
    <citation type="submission" date="2011-11" db="EMBL/GenBank/DDBJ databases">
        <title>Complete sequence of Spirochaeta sp. grapes.</title>
        <authorList>
            <consortium name="US DOE Joint Genome Institute"/>
            <person name="Lucas S."/>
            <person name="Han J."/>
            <person name="Lapidus A."/>
            <person name="Cheng J.-F."/>
            <person name="Goodwin L."/>
            <person name="Pitluck S."/>
            <person name="Peters L."/>
            <person name="Ovchinnikova G."/>
            <person name="Munk A.C."/>
            <person name="Detter J.C."/>
            <person name="Han C."/>
            <person name="Tapia R."/>
            <person name="Land M."/>
            <person name="Hauser L."/>
            <person name="Kyrpides N."/>
            <person name="Ivanova N."/>
            <person name="Pagani I."/>
            <person name="Ritalahtilisa K."/>
            <person name="Loeffler F."/>
            <person name="Woyke T."/>
        </authorList>
    </citation>
    <scope>NUCLEOTIDE SEQUENCE [LARGE SCALE GENOMIC DNA]</scope>
    <source>
        <strain evidence="11">ATCC BAA-1885 / DSM 22778 / Grapes</strain>
    </source>
</reference>
<dbReference type="NCBIfam" id="TIGR00231">
    <property type="entry name" value="small_GTP"/>
    <property type="match status" value="1"/>
</dbReference>
<dbReference type="Pfam" id="PF10396">
    <property type="entry name" value="TrmE_N"/>
    <property type="match status" value="1"/>
</dbReference>
<sequence length="460" mass="49813">MRCSCCKVCRHYSILLDMESYNTDDIIYALATAWAQSALAVIRVSGEGCRKALGECFSRPKALLQAKNATLVHGFITDGQNGENLDEVVAAVYTHGHGYTLEESVEFTCHGSLPGLQKLLALFKRIGLRPAQGGEFTFRAFLHGRMDLTQAEAVQELVAAQSPRSQAMALSRLEGSLKDRISAVKEDLLVVLAAVEVQLDYAEDELDEFVFPLSRLQEVEIALERLASSYSVGRLYGQGARVVLAGATNAGKSSLFNLLLKQQRSIVSATKGTTRDYIEADCSFEGIPVRLYDTAGLRESSDTIEAEGIKRTEQLIDQADLVVYLVDSTEVQQSYRSDDKTLVVFNKSDLAKAPQGSLSVSAQSGEGIAALASAIAKRLRQGLPTTGEDQVVIESERQKVLLLQASEAVQRAIALVELDIPLDIVAAELGEAMQSLGELTGEVTPADILQKIFSGFCVGK</sequence>
<keyword evidence="7" id="KW-0963">Cytoplasm</keyword>
<evidence type="ECO:0000256" key="1">
    <source>
        <dbReference type="ARBA" id="ARBA00011043"/>
    </source>
</evidence>
<dbReference type="HOGENOM" id="CLU_019624_4_1_12"/>
<name>G8QSN8_SPHPG</name>
<dbReference type="AlphaFoldDB" id="G8QSN8"/>